<feature type="region of interest" description="Disordered" evidence="1">
    <location>
        <begin position="345"/>
        <end position="371"/>
    </location>
</feature>
<dbReference type="RefSeq" id="XP_008520235.1">
    <property type="nucleotide sequence ID" value="XM_008522013.2"/>
</dbReference>
<name>A0ABM2EWE8_EQUPR</name>
<evidence type="ECO:0000313" key="3">
    <source>
        <dbReference type="RefSeq" id="XP_008520235.1"/>
    </source>
</evidence>
<accession>A0ABM2EWE8</accession>
<keyword evidence="2" id="KW-1185">Reference proteome</keyword>
<evidence type="ECO:0000313" key="4">
    <source>
        <dbReference type="RefSeq" id="XP_070459364.1"/>
    </source>
</evidence>
<feature type="compositionally biased region" description="Polar residues" evidence="1">
    <location>
        <begin position="51"/>
        <end position="62"/>
    </location>
</feature>
<dbReference type="GeneID" id="103552176"/>
<reference evidence="2 3" key="1">
    <citation type="submission" date="2025-05" db="UniProtKB">
        <authorList>
            <consortium name="RefSeq"/>
        </authorList>
    </citation>
    <scope>NUCLEOTIDE SEQUENCE [LARGE SCALE GENOMIC DNA]</scope>
    <source>
        <tissue evidence="3 4">Blood</tissue>
    </source>
</reference>
<dbReference type="RefSeq" id="XP_070459364.1">
    <property type="nucleotide sequence ID" value="XM_070603263.1"/>
</dbReference>
<sequence>MVETKDVRQLRQLSLELLRQLRAGQEAVRRSVAKAASASSLDSSSSYDSETPPSQEMSSMASRASCPQDAQQGDPCDMSWPGGASSGGSSPPPTKCRHQESLGPLRPHSAPLPASSDSNDPELSAELDSLLQEAQAMRSAPDQQSKLPKPRVTFKKESPVPERIWRLRPYLGYDWIAGSLDNSSPVTSKPEAFFSKLQKFREANQEECVCSDPKPQILGLREGGGVKGDHECVYCYRVNRRLFLVPSDPGTPCRLCRTPRDQRGPETLAEPAQVRVSVPLSVLDPPHQYRIHRRKSFDASDTLALPRHCLLGWDILPPKPEKSSAPKSLDLWSCVSAKAQHRKLSATSPSRLALPTRVPPATPIWSEPQVP</sequence>
<dbReference type="PANTHER" id="PTHR34831">
    <property type="entry name" value="MIGRATION AND INVASION-INHIBITORY PROTEIN"/>
    <property type="match status" value="1"/>
</dbReference>
<feature type="compositionally biased region" description="Low complexity" evidence="1">
    <location>
        <begin position="33"/>
        <end position="49"/>
    </location>
</feature>
<gene>
    <name evidence="3 4" type="primary">MIIP</name>
</gene>
<dbReference type="Proteomes" id="UP001652662">
    <property type="component" value="Chromosome 2"/>
</dbReference>
<evidence type="ECO:0000313" key="2">
    <source>
        <dbReference type="Proteomes" id="UP001652662"/>
    </source>
</evidence>
<dbReference type="PANTHER" id="PTHR34831:SF1">
    <property type="entry name" value="MIGRATION AND INVASION-INHIBITORY PROTEIN"/>
    <property type="match status" value="1"/>
</dbReference>
<proteinExistence type="predicted"/>
<dbReference type="Pfam" id="PF15734">
    <property type="entry name" value="MIIP"/>
    <property type="match status" value="1"/>
</dbReference>
<dbReference type="InterPro" id="IPR031466">
    <property type="entry name" value="MIIP"/>
</dbReference>
<evidence type="ECO:0000256" key="1">
    <source>
        <dbReference type="SAM" id="MobiDB-lite"/>
    </source>
</evidence>
<organism evidence="2 3">
    <name type="scientific">Equus przewalskii</name>
    <name type="common">Przewalski's horse</name>
    <name type="synonym">Equus caballus przewalskii</name>
    <dbReference type="NCBI Taxonomy" id="9798"/>
    <lineage>
        <taxon>Eukaryota</taxon>
        <taxon>Metazoa</taxon>
        <taxon>Chordata</taxon>
        <taxon>Craniata</taxon>
        <taxon>Vertebrata</taxon>
        <taxon>Euteleostomi</taxon>
        <taxon>Mammalia</taxon>
        <taxon>Eutheria</taxon>
        <taxon>Laurasiatheria</taxon>
        <taxon>Perissodactyla</taxon>
        <taxon>Equidae</taxon>
        <taxon>Equus</taxon>
    </lineage>
</organism>
<feature type="region of interest" description="Disordered" evidence="1">
    <location>
        <begin position="24"/>
        <end position="155"/>
    </location>
</feature>
<protein>
    <submittedName>
        <fullName evidence="3 4">Migration and invasion-inhibitory protein isoform X5</fullName>
    </submittedName>
</protein>